<name>A0A316WG64_9BASI</name>
<organism evidence="1 2">
    <name type="scientific">Ceraceosorus guamensis</name>
    <dbReference type="NCBI Taxonomy" id="1522189"/>
    <lineage>
        <taxon>Eukaryota</taxon>
        <taxon>Fungi</taxon>
        <taxon>Dikarya</taxon>
        <taxon>Basidiomycota</taxon>
        <taxon>Ustilaginomycotina</taxon>
        <taxon>Exobasidiomycetes</taxon>
        <taxon>Ceraceosorales</taxon>
        <taxon>Ceraceosoraceae</taxon>
        <taxon>Ceraceosorus</taxon>
    </lineage>
</organism>
<evidence type="ECO:0000313" key="2">
    <source>
        <dbReference type="Proteomes" id="UP000245783"/>
    </source>
</evidence>
<dbReference type="GeneID" id="37039574"/>
<dbReference type="EMBL" id="KZ819352">
    <property type="protein sequence ID" value="PWN46185.1"/>
    <property type="molecule type" value="Genomic_DNA"/>
</dbReference>
<gene>
    <name evidence="1" type="ORF">IE81DRAFT_86439</name>
</gene>
<reference evidence="1 2" key="1">
    <citation type="journal article" date="2018" name="Mol. Biol. Evol.">
        <title>Broad Genomic Sampling Reveals a Smut Pathogenic Ancestry of the Fungal Clade Ustilaginomycotina.</title>
        <authorList>
            <person name="Kijpornyongpan T."/>
            <person name="Mondo S.J."/>
            <person name="Barry K."/>
            <person name="Sandor L."/>
            <person name="Lee J."/>
            <person name="Lipzen A."/>
            <person name="Pangilinan J."/>
            <person name="LaButti K."/>
            <person name="Hainaut M."/>
            <person name="Henrissat B."/>
            <person name="Grigoriev I.V."/>
            <person name="Spatafora J.W."/>
            <person name="Aime M.C."/>
        </authorList>
    </citation>
    <scope>NUCLEOTIDE SEQUENCE [LARGE SCALE GENOMIC DNA]</scope>
    <source>
        <strain evidence="1 2">MCA 4658</strain>
    </source>
</reference>
<proteinExistence type="predicted"/>
<dbReference type="Proteomes" id="UP000245783">
    <property type="component" value="Unassembled WGS sequence"/>
</dbReference>
<evidence type="ECO:0000313" key="1">
    <source>
        <dbReference type="EMBL" id="PWN46185.1"/>
    </source>
</evidence>
<accession>A0A316WG64</accession>
<dbReference type="RefSeq" id="XP_025373345.1">
    <property type="nucleotide sequence ID" value="XM_025517704.1"/>
</dbReference>
<keyword evidence="2" id="KW-1185">Reference proteome</keyword>
<dbReference type="AlphaFoldDB" id="A0A316WG64"/>
<sequence>MGRATRDWYSSGTGRKMACKWDDGCCLHRALINCPQPRPRHSVILDERPMSWKPCWNSQLTTSERSPNRRQLAHRRSF</sequence>
<dbReference type="InParanoid" id="A0A316WG64"/>
<protein>
    <submittedName>
        <fullName evidence="1">Uncharacterized protein</fullName>
    </submittedName>
</protein>